<dbReference type="RefSeq" id="XP_033161044.1">
    <property type="nucleotide sequence ID" value="XM_033305153.1"/>
</dbReference>
<dbReference type="Proteomes" id="UP000515162">
    <property type="component" value="Chromosome 3L"/>
</dbReference>
<name>A0A6P8K9Z3_DROMA</name>
<sequence>MFKPHYHLAAVLLCFVFTTAQVVPNAEIGRITIQVPLLSNGKPVILTNQEREEVATVEEIKPGKVHVVQEVVVPPTVKSDNKSYHQRTRIYINAQASTQQELFPSSDGWHDHHVASGYDDTSIYGKLR</sequence>
<keyword evidence="1" id="KW-0732">Signal</keyword>
<keyword evidence="2" id="KW-1185">Reference proteome</keyword>
<proteinExistence type="predicted"/>
<feature type="chain" id="PRO_5027610266" evidence="1">
    <location>
        <begin position="21"/>
        <end position="128"/>
    </location>
</feature>
<gene>
    <name evidence="3" type="primary">LOC117141623</name>
</gene>
<evidence type="ECO:0000313" key="2">
    <source>
        <dbReference type="Proteomes" id="UP000515162"/>
    </source>
</evidence>
<dbReference type="GeneID" id="117141623"/>
<protein>
    <submittedName>
        <fullName evidence="3">Uncharacterized protein LOC117141623 isoform X2</fullName>
    </submittedName>
</protein>
<evidence type="ECO:0000256" key="1">
    <source>
        <dbReference type="SAM" id="SignalP"/>
    </source>
</evidence>
<feature type="signal peptide" evidence="1">
    <location>
        <begin position="1"/>
        <end position="20"/>
    </location>
</feature>
<organism evidence="2 3">
    <name type="scientific">Drosophila mauritiana</name>
    <name type="common">Fruit fly</name>
    <dbReference type="NCBI Taxonomy" id="7226"/>
    <lineage>
        <taxon>Eukaryota</taxon>
        <taxon>Metazoa</taxon>
        <taxon>Ecdysozoa</taxon>
        <taxon>Arthropoda</taxon>
        <taxon>Hexapoda</taxon>
        <taxon>Insecta</taxon>
        <taxon>Pterygota</taxon>
        <taxon>Neoptera</taxon>
        <taxon>Endopterygota</taxon>
        <taxon>Diptera</taxon>
        <taxon>Brachycera</taxon>
        <taxon>Muscomorpha</taxon>
        <taxon>Ephydroidea</taxon>
        <taxon>Drosophilidae</taxon>
        <taxon>Drosophila</taxon>
        <taxon>Sophophora</taxon>
    </lineage>
</organism>
<dbReference type="AlphaFoldDB" id="A0A6P8K9Z3"/>
<reference evidence="3" key="1">
    <citation type="submission" date="2025-08" db="UniProtKB">
        <authorList>
            <consortium name="RefSeq"/>
        </authorList>
    </citation>
    <scope>IDENTIFICATION</scope>
    <source>
        <strain evidence="3">Mau12</strain>
        <tissue evidence="3">Whole Body</tissue>
    </source>
</reference>
<accession>A0A6P8K9Z3</accession>
<evidence type="ECO:0000313" key="3">
    <source>
        <dbReference type="RefSeq" id="XP_033161044.1"/>
    </source>
</evidence>